<name>A0A8B8B5U4_CRAVI</name>
<dbReference type="InterPro" id="IPR000421">
    <property type="entry name" value="FA58C"/>
</dbReference>
<dbReference type="PANTHER" id="PTHR45713">
    <property type="entry name" value="FTP DOMAIN-CONTAINING PROTEIN"/>
    <property type="match status" value="1"/>
</dbReference>
<evidence type="ECO:0000313" key="3">
    <source>
        <dbReference type="RefSeq" id="XP_022298531.1"/>
    </source>
</evidence>
<dbReference type="SUPFAM" id="SSF49785">
    <property type="entry name" value="Galactose-binding domain-like"/>
    <property type="match status" value="1"/>
</dbReference>
<evidence type="ECO:0000313" key="2">
    <source>
        <dbReference type="Proteomes" id="UP000694844"/>
    </source>
</evidence>
<feature type="domain" description="F5/8 type C" evidence="1">
    <location>
        <begin position="37"/>
        <end position="153"/>
    </location>
</feature>
<dbReference type="OrthoDB" id="547680at2759"/>
<evidence type="ECO:0000259" key="1">
    <source>
        <dbReference type="Pfam" id="PF00754"/>
    </source>
</evidence>
<accession>A0A8B8B5U4</accession>
<proteinExistence type="predicted"/>
<reference evidence="2" key="1">
    <citation type="submission" date="2024-06" db="UniProtKB">
        <authorList>
            <consortium name="RefSeq"/>
        </authorList>
    </citation>
    <scope>NUCLEOTIDE SEQUENCE [LARGE SCALE GENOMIC DNA]</scope>
</reference>
<dbReference type="PANTHER" id="PTHR45713:SF6">
    <property type="entry name" value="F5_8 TYPE C DOMAIN-CONTAINING PROTEIN"/>
    <property type="match status" value="1"/>
</dbReference>
<dbReference type="Proteomes" id="UP000694844">
    <property type="component" value="Chromosome 1"/>
</dbReference>
<dbReference type="KEGG" id="cvn:111107559"/>
<sequence>MHNILHSTMELLCNKWTFNAALHRPATYSSVYNDDPHLLRNNFVTDGNVFPGQGTFSTHYEQQPWVMITLDGLQMITFVRVFNRRDSFGERFHDVAVEVSQQEPSNFVQRGYFIGPGVTDQVIEILLDYATLALYVRIRITQGTNNIINIVEFQIFAF</sequence>
<dbReference type="InterPro" id="IPR051941">
    <property type="entry name" value="BG_Antigen-Binding_Lectin"/>
</dbReference>
<dbReference type="GeneID" id="111107559"/>
<dbReference type="Gene3D" id="2.60.120.260">
    <property type="entry name" value="Galactose-binding domain-like"/>
    <property type="match status" value="1"/>
</dbReference>
<gene>
    <name evidence="3" type="primary">LOC111107559</name>
</gene>
<protein>
    <submittedName>
        <fullName evidence="3">Uncharacterized protein LOC111107559</fullName>
    </submittedName>
</protein>
<reference evidence="3" key="2">
    <citation type="submission" date="2025-08" db="UniProtKB">
        <authorList>
            <consortium name="RefSeq"/>
        </authorList>
    </citation>
    <scope>IDENTIFICATION</scope>
    <source>
        <tissue evidence="3">Whole sample</tissue>
    </source>
</reference>
<dbReference type="AlphaFoldDB" id="A0A8B8B5U4"/>
<keyword evidence="2" id="KW-1185">Reference proteome</keyword>
<dbReference type="InterPro" id="IPR008979">
    <property type="entry name" value="Galactose-bd-like_sf"/>
</dbReference>
<dbReference type="Pfam" id="PF00754">
    <property type="entry name" value="F5_F8_type_C"/>
    <property type="match status" value="1"/>
</dbReference>
<dbReference type="RefSeq" id="XP_022298531.1">
    <property type="nucleotide sequence ID" value="XM_022442823.1"/>
</dbReference>
<organism evidence="2 3">
    <name type="scientific">Crassostrea virginica</name>
    <name type="common">Eastern oyster</name>
    <dbReference type="NCBI Taxonomy" id="6565"/>
    <lineage>
        <taxon>Eukaryota</taxon>
        <taxon>Metazoa</taxon>
        <taxon>Spiralia</taxon>
        <taxon>Lophotrochozoa</taxon>
        <taxon>Mollusca</taxon>
        <taxon>Bivalvia</taxon>
        <taxon>Autobranchia</taxon>
        <taxon>Pteriomorphia</taxon>
        <taxon>Ostreida</taxon>
        <taxon>Ostreoidea</taxon>
        <taxon>Ostreidae</taxon>
        <taxon>Crassostrea</taxon>
    </lineage>
</organism>